<evidence type="ECO:0000313" key="1">
    <source>
        <dbReference type="EMBL" id="OKY78854.1"/>
    </source>
</evidence>
<dbReference type="AlphaFoldDB" id="A0A1Q6DWU8"/>
<proteinExistence type="predicted"/>
<dbReference type="InParanoid" id="A0A1Q6DWU8"/>
<keyword evidence="2" id="KW-1185">Reference proteome</keyword>
<organism evidence="1 2">
    <name type="scientific">Methanohalarchaeum thermophilum</name>
    <dbReference type="NCBI Taxonomy" id="1903181"/>
    <lineage>
        <taxon>Archaea</taxon>
        <taxon>Methanobacteriati</taxon>
        <taxon>Methanobacteriota</taxon>
        <taxon>Methanonatronarchaeia</taxon>
        <taxon>Methanonatronarchaeales</taxon>
        <taxon>Methanonatronarchaeaceae</taxon>
        <taxon>Candidatus Methanohalarchaeum</taxon>
    </lineage>
</organism>
<accession>A0A1Q6DWU8</accession>
<gene>
    <name evidence="1" type="ORF">BTN85_1357</name>
</gene>
<protein>
    <submittedName>
        <fullName evidence="1">Uncharacterized protein</fullName>
    </submittedName>
</protein>
<dbReference type="EMBL" id="MSDW01000001">
    <property type="protein sequence ID" value="OKY78854.1"/>
    <property type="molecule type" value="Genomic_DNA"/>
</dbReference>
<dbReference type="Proteomes" id="UP000185744">
    <property type="component" value="Unassembled WGS sequence"/>
</dbReference>
<evidence type="ECO:0000313" key="2">
    <source>
        <dbReference type="Proteomes" id="UP000185744"/>
    </source>
</evidence>
<name>A0A1Q6DWU8_METT1</name>
<sequence length="49" mass="5441">MGSCICPNPGLPQSNSSLADWVYETSPVNKANFNLDKAHKEARFLTEQM</sequence>
<dbReference type="STRING" id="1903181.BTN85_1357"/>
<comment type="caution">
    <text evidence="1">The sequence shown here is derived from an EMBL/GenBank/DDBJ whole genome shotgun (WGS) entry which is preliminary data.</text>
</comment>
<reference evidence="1" key="1">
    <citation type="submission" date="2016-12" db="EMBL/GenBank/DDBJ databases">
        <title>Discovery of methanogenic haloarchaea.</title>
        <authorList>
            <person name="Sorokin D.Y."/>
            <person name="Makarova K.S."/>
            <person name="Abbas B."/>
            <person name="Ferrer M."/>
            <person name="Golyshin P.N."/>
        </authorList>
    </citation>
    <scope>NUCLEOTIDE SEQUENCE [LARGE SCALE GENOMIC DNA]</scope>
    <source>
        <strain evidence="1">HMET1</strain>
    </source>
</reference>